<evidence type="ECO:0000313" key="3">
    <source>
        <dbReference type="Proteomes" id="UP000295573"/>
    </source>
</evidence>
<sequence length="54" mass="5871">MSPARRAKPGVVRLPPDLVGPVDLELARAVDEIPGEHALPGGSRYEPKWDGFLH</sequence>
<keyword evidence="3" id="KW-1185">Reference proteome</keyword>
<gene>
    <name evidence="2" type="ORF">EV646_11354</name>
</gene>
<organism evidence="2 3">
    <name type="scientific">Kribbella antiqua</name>
    <dbReference type="NCBI Taxonomy" id="2512217"/>
    <lineage>
        <taxon>Bacteria</taxon>
        <taxon>Bacillati</taxon>
        <taxon>Actinomycetota</taxon>
        <taxon>Actinomycetes</taxon>
        <taxon>Propionibacteriales</taxon>
        <taxon>Kribbellaceae</taxon>
        <taxon>Kribbella</taxon>
    </lineage>
</organism>
<proteinExistence type="predicted"/>
<dbReference type="Proteomes" id="UP000295573">
    <property type="component" value="Unassembled WGS sequence"/>
</dbReference>
<comment type="caution">
    <text evidence="2">The sequence shown here is derived from an EMBL/GenBank/DDBJ whole genome shotgun (WGS) entry which is preliminary data.</text>
</comment>
<evidence type="ECO:0000256" key="1">
    <source>
        <dbReference type="SAM" id="MobiDB-lite"/>
    </source>
</evidence>
<dbReference type="RefSeq" id="WP_199237314.1">
    <property type="nucleotide sequence ID" value="NZ_SLWR01000013.1"/>
</dbReference>
<feature type="compositionally biased region" description="Basic and acidic residues" evidence="1">
    <location>
        <begin position="45"/>
        <end position="54"/>
    </location>
</feature>
<dbReference type="AlphaFoldDB" id="A0A4R2IE38"/>
<accession>A0A4R2IE38</accession>
<feature type="region of interest" description="Disordered" evidence="1">
    <location>
        <begin position="33"/>
        <end position="54"/>
    </location>
</feature>
<dbReference type="EMBL" id="SLWR01000013">
    <property type="protein sequence ID" value="TCO42432.1"/>
    <property type="molecule type" value="Genomic_DNA"/>
</dbReference>
<protein>
    <submittedName>
        <fullName evidence="2">Uncharacterized protein</fullName>
    </submittedName>
</protein>
<evidence type="ECO:0000313" key="2">
    <source>
        <dbReference type="EMBL" id="TCO42432.1"/>
    </source>
</evidence>
<name>A0A4R2IE38_9ACTN</name>
<reference evidence="2 3" key="1">
    <citation type="journal article" date="2015" name="Stand. Genomic Sci.">
        <title>Genomic Encyclopedia of Bacterial and Archaeal Type Strains, Phase III: the genomes of soil and plant-associated and newly described type strains.</title>
        <authorList>
            <person name="Whitman W.B."/>
            <person name="Woyke T."/>
            <person name="Klenk H.P."/>
            <person name="Zhou Y."/>
            <person name="Lilburn T.G."/>
            <person name="Beck B.J."/>
            <person name="De Vos P."/>
            <person name="Vandamme P."/>
            <person name="Eisen J.A."/>
            <person name="Garrity G."/>
            <person name="Hugenholtz P."/>
            <person name="Kyrpides N.C."/>
        </authorList>
    </citation>
    <scope>NUCLEOTIDE SEQUENCE [LARGE SCALE GENOMIC DNA]</scope>
    <source>
        <strain evidence="2 3">VKM Ac-2541</strain>
    </source>
</reference>